<dbReference type="EMBL" id="CAEZXX010000132">
    <property type="protein sequence ID" value="CAB4720430.1"/>
    <property type="molecule type" value="Genomic_DNA"/>
</dbReference>
<sequence length="530" mass="58627">MQAMSDLDWGAFTEQGPWTLDPNNIPWMAQAPELRRAARAEVPVLTSPKRFPPGTRVLTVAGQVVTAISPWLVRKRRGRFKDTAASRADISLRLRKAAEVLGPTYIKLGQIISSGEGLFPAELVAEFKRCRDQVRAEPWEAVRRVVEEDLGRTIESVFESFERKPLAAASIAQVHLAKLRTGEEVVVKVQRPQVASLVHRDLEVLAYLAPHLVGRIPIAALANPPALVELFADTIVEELDFRLEAANMIDIARVLKDLDQRGYVVPRPHPRLVTKRVLVMQRLSGFNFDDVVGMKNAGIDTEDVIRTGMVAFMEGALIHGVFHGDLHGGNLFVLADGRTALLDFGIVGRLSGDRRLAFLRLMMFATGNDVIGQLGALRDLGALPKDTDLQAVMKDLGLDRPPIDPTTLSGEELVAEVQRLVKALLGYGARLPKELMLYVKNMVFLDGAIARLAPDLDLLAEVAHISMMFAEKHGERFAAELGLTQNAWSLDMEGVKASLGVDTSVEKLTYRELQERRALIQKRMQNRLSS</sequence>
<dbReference type="Pfam" id="PF03109">
    <property type="entry name" value="ABC1"/>
    <property type="match status" value="1"/>
</dbReference>
<dbReference type="CDD" id="cd05121">
    <property type="entry name" value="ABC1_ADCK3-like"/>
    <property type="match status" value="1"/>
</dbReference>
<evidence type="ECO:0000256" key="1">
    <source>
        <dbReference type="ARBA" id="ARBA00009670"/>
    </source>
</evidence>
<dbReference type="GO" id="GO:0005524">
    <property type="term" value="F:ATP binding"/>
    <property type="evidence" value="ECO:0007669"/>
    <property type="project" value="InterPro"/>
</dbReference>
<evidence type="ECO:0000313" key="4">
    <source>
        <dbReference type="EMBL" id="CAB4759049.1"/>
    </source>
</evidence>
<dbReference type="PROSITE" id="PS50011">
    <property type="entry name" value="PROTEIN_KINASE_DOM"/>
    <property type="match status" value="1"/>
</dbReference>
<accession>A0A6J7DDD8</accession>
<comment type="similarity">
    <text evidence="1">Belongs to the protein kinase superfamily. ADCK protein kinase family.</text>
</comment>
<dbReference type="GO" id="GO:0004672">
    <property type="term" value="F:protein kinase activity"/>
    <property type="evidence" value="ECO:0007669"/>
    <property type="project" value="InterPro"/>
</dbReference>
<dbReference type="InterPro" id="IPR050154">
    <property type="entry name" value="UbiB_kinase"/>
</dbReference>
<evidence type="ECO:0000313" key="5">
    <source>
        <dbReference type="EMBL" id="CAB4866944.1"/>
    </source>
</evidence>
<gene>
    <name evidence="3" type="ORF">UFOPK2602_01694</name>
    <name evidence="4" type="ORF">UFOPK2806_01529</name>
    <name evidence="5" type="ORF">UFOPK3417_00531</name>
    <name evidence="6" type="ORF">UFOPK3954_01730</name>
    <name evidence="7" type="ORF">UFOPK4306_02245</name>
</gene>
<dbReference type="EMBL" id="CAFBLR010000034">
    <property type="protein sequence ID" value="CAB4866944.1"/>
    <property type="molecule type" value="Genomic_DNA"/>
</dbReference>
<proteinExistence type="inferred from homology"/>
<dbReference type="EMBL" id="CAFBON010000202">
    <property type="protein sequence ID" value="CAB5000837.1"/>
    <property type="molecule type" value="Genomic_DNA"/>
</dbReference>
<reference evidence="5" key="1">
    <citation type="submission" date="2020-05" db="EMBL/GenBank/DDBJ databases">
        <authorList>
            <person name="Chiriac C."/>
            <person name="Salcher M."/>
            <person name="Ghai R."/>
            <person name="Kavagutti S V."/>
        </authorList>
    </citation>
    <scope>NUCLEOTIDE SEQUENCE</scope>
</reference>
<dbReference type="AlphaFoldDB" id="A0A6J7DDD8"/>
<protein>
    <submittedName>
        <fullName evidence="5">Unannotated protein</fullName>
    </submittedName>
</protein>
<dbReference type="PANTHER" id="PTHR10566">
    <property type="entry name" value="CHAPERONE-ACTIVITY OF BC1 COMPLEX CABC1 -RELATED"/>
    <property type="match status" value="1"/>
</dbReference>
<name>A0A6J7DDD8_9ZZZZ</name>
<organism evidence="5">
    <name type="scientific">freshwater metagenome</name>
    <dbReference type="NCBI Taxonomy" id="449393"/>
    <lineage>
        <taxon>unclassified sequences</taxon>
        <taxon>metagenomes</taxon>
        <taxon>ecological metagenomes</taxon>
    </lineage>
</organism>
<dbReference type="InterPro" id="IPR004147">
    <property type="entry name" value="ABC1_dom"/>
</dbReference>
<evidence type="ECO:0000313" key="7">
    <source>
        <dbReference type="EMBL" id="CAB5067977.1"/>
    </source>
</evidence>
<dbReference type="PANTHER" id="PTHR10566:SF113">
    <property type="entry name" value="PROTEIN ACTIVITY OF BC1 COMPLEX KINASE 7, CHLOROPLASTIC"/>
    <property type="match status" value="1"/>
</dbReference>
<dbReference type="InterPro" id="IPR000719">
    <property type="entry name" value="Prot_kinase_dom"/>
</dbReference>
<evidence type="ECO:0000313" key="3">
    <source>
        <dbReference type="EMBL" id="CAB4720430.1"/>
    </source>
</evidence>
<dbReference type="EMBL" id="CAEZYY010000020">
    <property type="protein sequence ID" value="CAB4759049.1"/>
    <property type="molecule type" value="Genomic_DNA"/>
</dbReference>
<dbReference type="SUPFAM" id="SSF56112">
    <property type="entry name" value="Protein kinase-like (PK-like)"/>
    <property type="match status" value="1"/>
</dbReference>
<dbReference type="EMBL" id="CAFBQP010000121">
    <property type="protein sequence ID" value="CAB5067977.1"/>
    <property type="molecule type" value="Genomic_DNA"/>
</dbReference>
<evidence type="ECO:0000259" key="2">
    <source>
        <dbReference type="PROSITE" id="PS50011"/>
    </source>
</evidence>
<feature type="domain" description="Protein kinase" evidence="2">
    <location>
        <begin position="139"/>
        <end position="530"/>
    </location>
</feature>
<evidence type="ECO:0000313" key="6">
    <source>
        <dbReference type="EMBL" id="CAB5000837.1"/>
    </source>
</evidence>
<dbReference type="InterPro" id="IPR011009">
    <property type="entry name" value="Kinase-like_dom_sf"/>
</dbReference>